<evidence type="ECO:0000313" key="2">
    <source>
        <dbReference type="EMBL" id="MCW8086009.1"/>
    </source>
</evidence>
<feature type="transmembrane region" description="Helical" evidence="1">
    <location>
        <begin position="120"/>
        <end position="145"/>
    </location>
</feature>
<dbReference type="InterPro" id="IPR011606">
    <property type="entry name" value="Brnchd-chn_aa_trnsp_permease"/>
</dbReference>
<proteinExistence type="predicted"/>
<sequence length="220" mass="22287">MSGTGPFARACREALGAPALAMAATFLAFGTATAAAGLPLGWALLAALGVYGMPGQMILLGGGGVAAAVAANARFLPMAVSLSPWLGRGGARWLSLPFIAVTPWAMAMRQLPHTPPAERLRWFLGFGLTSWLVAGLSSLAGFLLAGRLPGPVLAVLLLTNPIYFGLIVADAARVHPARLSVACGLLATPLALVLPASLGLLAAGLVGGSVAFALSARRRD</sequence>
<keyword evidence="1" id="KW-1133">Transmembrane helix</keyword>
<evidence type="ECO:0000256" key="1">
    <source>
        <dbReference type="SAM" id="Phobius"/>
    </source>
</evidence>
<keyword evidence="1" id="KW-0812">Transmembrane</keyword>
<comment type="caution">
    <text evidence="2">The sequence shown here is derived from an EMBL/GenBank/DDBJ whole genome shotgun (WGS) entry which is preliminary data.</text>
</comment>
<feature type="transmembrane region" description="Helical" evidence="1">
    <location>
        <begin position="152"/>
        <end position="172"/>
    </location>
</feature>
<keyword evidence="1" id="KW-0472">Membrane</keyword>
<reference evidence="2 3" key="1">
    <citation type="submission" date="2022-10" db="EMBL/GenBank/DDBJ databases">
        <title>Roseococcus glaciei nov., sp. nov., isolated from glacier.</title>
        <authorList>
            <person name="Liu Q."/>
            <person name="Xin Y.-H."/>
        </authorList>
    </citation>
    <scope>NUCLEOTIDE SEQUENCE [LARGE SCALE GENOMIC DNA]</scope>
    <source>
        <strain evidence="2 3">MDT2-1-1</strain>
    </source>
</reference>
<feature type="transmembrane region" description="Helical" evidence="1">
    <location>
        <begin position="192"/>
        <end position="214"/>
    </location>
</feature>
<dbReference type="EMBL" id="JAPFQI010000006">
    <property type="protein sequence ID" value="MCW8086009.1"/>
    <property type="molecule type" value="Genomic_DNA"/>
</dbReference>
<protein>
    <submittedName>
        <fullName evidence="2">AzlC family ABC transporter permease</fullName>
    </submittedName>
</protein>
<evidence type="ECO:0000313" key="3">
    <source>
        <dbReference type="Proteomes" id="UP001526430"/>
    </source>
</evidence>
<dbReference type="Pfam" id="PF03591">
    <property type="entry name" value="AzlC"/>
    <property type="match status" value="1"/>
</dbReference>
<accession>A0ABT3NV28</accession>
<keyword evidence="3" id="KW-1185">Reference proteome</keyword>
<dbReference type="Proteomes" id="UP001526430">
    <property type="component" value="Unassembled WGS sequence"/>
</dbReference>
<dbReference type="RefSeq" id="WP_301589975.1">
    <property type="nucleotide sequence ID" value="NZ_JAPFQI010000006.1"/>
</dbReference>
<feature type="transmembrane region" description="Helical" evidence="1">
    <location>
        <begin position="58"/>
        <end position="77"/>
    </location>
</feature>
<feature type="transmembrane region" description="Helical" evidence="1">
    <location>
        <begin position="89"/>
        <end position="108"/>
    </location>
</feature>
<organism evidence="2 3">
    <name type="scientific">Sabulicella glaciei</name>
    <dbReference type="NCBI Taxonomy" id="2984948"/>
    <lineage>
        <taxon>Bacteria</taxon>
        <taxon>Pseudomonadati</taxon>
        <taxon>Pseudomonadota</taxon>
        <taxon>Alphaproteobacteria</taxon>
        <taxon>Acetobacterales</taxon>
        <taxon>Acetobacteraceae</taxon>
        <taxon>Sabulicella</taxon>
    </lineage>
</organism>
<gene>
    <name evidence="2" type="ORF">OF850_10255</name>
</gene>
<name>A0ABT3NV28_9PROT</name>